<evidence type="ECO:0000256" key="2">
    <source>
        <dbReference type="ARBA" id="ARBA00012509"/>
    </source>
</evidence>
<dbReference type="InterPro" id="IPR001453">
    <property type="entry name" value="MoaB/Mog_dom"/>
</dbReference>
<comment type="function">
    <text evidence="6">Catalyzes the adenylation of molybdopterin as part of the biosynthesis of the molybdenum-cofactor.</text>
</comment>
<dbReference type="EMBL" id="DTKJ01000039">
    <property type="protein sequence ID" value="HGZ11562.1"/>
    <property type="molecule type" value="Genomic_DNA"/>
</dbReference>
<dbReference type="CDD" id="cd00886">
    <property type="entry name" value="MogA_MoaB"/>
    <property type="match status" value="1"/>
</dbReference>
<evidence type="ECO:0000256" key="5">
    <source>
        <dbReference type="ARBA" id="ARBA00051131"/>
    </source>
</evidence>
<dbReference type="PROSITE" id="PS01078">
    <property type="entry name" value="MOCF_BIOSYNTHESIS_1"/>
    <property type="match status" value="1"/>
</dbReference>
<dbReference type="UniPathway" id="UPA00344"/>
<name>A0A7C5EN68_9BACT</name>
<comment type="caution">
    <text evidence="8">The sequence shown here is derived from an EMBL/GenBank/DDBJ whole genome shotgun (WGS) entry which is preliminary data.</text>
</comment>
<dbReference type="InterPro" id="IPR051920">
    <property type="entry name" value="MPT_Adenylyltrnsfr/MoaC-Rel"/>
</dbReference>
<evidence type="ECO:0000256" key="3">
    <source>
        <dbReference type="ARBA" id="ARBA00013491"/>
    </source>
</evidence>
<evidence type="ECO:0000256" key="4">
    <source>
        <dbReference type="ARBA" id="ARBA00023150"/>
    </source>
</evidence>
<dbReference type="PANTHER" id="PTHR43764:SF1">
    <property type="entry name" value="MOLYBDOPTERIN MOLYBDOTRANSFERASE"/>
    <property type="match status" value="1"/>
</dbReference>
<dbReference type="EC" id="2.7.7.75" evidence="2"/>
<reference evidence="8" key="1">
    <citation type="journal article" date="2020" name="mSystems">
        <title>Genome- and Community-Level Interaction Insights into Carbon Utilization and Element Cycling Functions of Hydrothermarchaeota in Hydrothermal Sediment.</title>
        <authorList>
            <person name="Zhou Z."/>
            <person name="Liu Y."/>
            <person name="Xu W."/>
            <person name="Pan J."/>
            <person name="Luo Z.H."/>
            <person name="Li M."/>
        </authorList>
    </citation>
    <scope>NUCLEOTIDE SEQUENCE [LARGE SCALE GENOMIC DNA]</scope>
    <source>
        <strain evidence="8">SpSt-853</strain>
    </source>
</reference>
<protein>
    <recommendedName>
        <fullName evidence="3">Molybdopterin adenylyltransferase</fullName>
        <ecNumber evidence="2">2.7.7.75</ecNumber>
    </recommendedName>
</protein>
<dbReference type="GO" id="GO:0006777">
    <property type="term" value="P:Mo-molybdopterin cofactor biosynthetic process"/>
    <property type="evidence" value="ECO:0007669"/>
    <property type="project" value="UniProtKB-KW"/>
</dbReference>
<dbReference type="InterPro" id="IPR036425">
    <property type="entry name" value="MoaB/Mog-like_dom_sf"/>
</dbReference>
<evidence type="ECO:0000313" key="8">
    <source>
        <dbReference type="EMBL" id="HGZ11562.1"/>
    </source>
</evidence>
<comment type="catalytic activity">
    <reaction evidence="5">
        <text>molybdopterin + ATP + H(+) = adenylyl-molybdopterin + diphosphate</text>
        <dbReference type="Rhea" id="RHEA:31331"/>
        <dbReference type="ChEBI" id="CHEBI:15378"/>
        <dbReference type="ChEBI" id="CHEBI:30616"/>
        <dbReference type="ChEBI" id="CHEBI:33019"/>
        <dbReference type="ChEBI" id="CHEBI:58698"/>
        <dbReference type="ChEBI" id="CHEBI:62727"/>
        <dbReference type="EC" id="2.7.7.75"/>
    </reaction>
</comment>
<dbReference type="SMART" id="SM00852">
    <property type="entry name" value="MoCF_biosynth"/>
    <property type="match status" value="1"/>
</dbReference>
<evidence type="ECO:0000259" key="7">
    <source>
        <dbReference type="SMART" id="SM00852"/>
    </source>
</evidence>
<sequence length="162" mass="16886">MFRVGLLTVSDKGAAGERQDTAAPALMELLKAQGFEVSCYQVVPDVHEEVVAVLVTWSDNDKLDLILTTGGTGLSPRDLTPEATLAVAERLVPGIPEAMRAAGLAQTPHAMLSRGVAVIRGQTLIINLPGSLKGAKESLEAVLPALPHALEKLQGSPADCGT</sequence>
<organism evidence="8">
    <name type="scientific">Desulfobacca acetoxidans</name>
    <dbReference type="NCBI Taxonomy" id="60893"/>
    <lineage>
        <taxon>Bacteria</taxon>
        <taxon>Pseudomonadati</taxon>
        <taxon>Thermodesulfobacteriota</taxon>
        <taxon>Desulfobaccia</taxon>
        <taxon>Desulfobaccales</taxon>
        <taxon>Desulfobaccaceae</taxon>
        <taxon>Desulfobacca</taxon>
    </lineage>
</organism>
<accession>A0A7C5EN68</accession>
<evidence type="ECO:0000256" key="1">
    <source>
        <dbReference type="ARBA" id="ARBA00005046"/>
    </source>
</evidence>
<dbReference type="InterPro" id="IPR008284">
    <property type="entry name" value="MoCF_biosynth_CS"/>
</dbReference>
<dbReference type="Pfam" id="PF00994">
    <property type="entry name" value="MoCF_biosynth"/>
    <property type="match status" value="1"/>
</dbReference>
<dbReference type="NCBIfam" id="TIGR00177">
    <property type="entry name" value="molyb_syn"/>
    <property type="match status" value="1"/>
</dbReference>
<dbReference type="GO" id="GO:0061598">
    <property type="term" value="F:molybdopterin adenylyltransferase activity"/>
    <property type="evidence" value="ECO:0007669"/>
    <property type="project" value="UniProtKB-EC"/>
</dbReference>
<feature type="domain" description="MoaB/Mog" evidence="7">
    <location>
        <begin position="5"/>
        <end position="149"/>
    </location>
</feature>
<dbReference type="AlphaFoldDB" id="A0A7C5EN68"/>
<comment type="pathway">
    <text evidence="1">Cofactor biosynthesis; molybdopterin biosynthesis.</text>
</comment>
<keyword evidence="4" id="KW-0501">Molybdenum cofactor biosynthesis</keyword>
<gene>
    <name evidence="8" type="ORF">ENW48_05045</name>
</gene>
<dbReference type="PANTHER" id="PTHR43764">
    <property type="entry name" value="MOLYBDENUM COFACTOR BIOSYNTHESIS"/>
    <property type="match status" value="1"/>
</dbReference>
<dbReference type="SUPFAM" id="SSF53218">
    <property type="entry name" value="Molybdenum cofactor biosynthesis proteins"/>
    <property type="match status" value="1"/>
</dbReference>
<proteinExistence type="predicted"/>
<dbReference type="Gene3D" id="3.40.980.10">
    <property type="entry name" value="MoaB/Mog-like domain"/>
    <property type="match status" value="1"/>
</dbReference>
<evidence type="ECO:0000256" key="6">
    <source>
        <dbReference type="ARBA" id="ARBA00058212"/>
    </source>
</evidence>